<proteinExistence type="predicted"/>
<evidence type="ECO:0000313" key="2">
    <source>
        <dbReference type="EMBL" id="KDR69869.1"/>
    </source>
</evidence>
<sequence length="206" mass="21610">MPFLFTRNKTKNTREGLCIRSAPRTSGIVSNATSRSKQRRPTRRHSEHLSPASAASVSQSLSSSSSSSPRMSMGIADIVLDANQYTALLQAAAVPDAEGSQGQATEQTLAPIAVSEVPPCTPLPQPCSSVIAEDSPQDGSADAIVEGITYDAILASTVKKTLDISGDERLPLPETQAPPNSPAATMQRGEFGSLFGVSMAIVESRI</sequence>
<reference evidence="3" key="1">
    <citation type="journal article" date="2014" name="Proc. Natl. Acad. Sci. U.S.A.">
        <title>Extensive sampling of basidiomycete genomes demonstrates inadequacy of the white-rot/brown-rot paradigm for wood decay fungi.</title>
        <authorList>
            <person name="Riley R."/>
            <person name="Salamov A.A."/>
            <person name="Brown D.W."/>
            <person name="Nagy L.G."/>
            <person name="Floudas D."/>
            <person name="Held B.W."/>
            <person name="Levasseur A."/>
            <person name="Lombard V."/>
            <person name="Morin E."/>
            <person name="Otillar R."/>
            <person name="Lindquist E.A."/>
            <person name="Sun H."/>
            <person name="LaButti K.M."/>
            <person name="Schmutz J."/>
            <person name="Jabbour D."/>
            <person name="Luo H."/>
            <person name="Baker S.E."/>
            <person name="Pisabarro A.G."/>
            <person name="Walton J.D."/>
            <person name="Blanchette R.A."/>
            <person name="Henrissat B."/>
            <person name="Martin F."/>
            <person name="Cullen D."/>
            <person name="Hibbett D.S."/>
            <person name="Grigoriev I.V."/>
        </authorList>
    </citation>
    <scope>NUCLEOTIDE SEQUENCE [LARGE SCALE GENOMIC DNA]</scope>
    <source>
        <strain evidence="3">CBS 339.88</strain>
    </source>
</reference>
<dbReference type="HOGENOM" id="CLU_1332019_0_0_1"/>
<dbReference type="Proteomes" id="UP000027222">
    <property type="component" value="Unassembled WGS sequence"/>
</dbReference>
<evidence type="ECO:0000256" key="1">
    <source>
        <dbReference type="SAM" id="MobiDB-lite"/>
    </source>
</evidence>
<feature type="compositionally biased region" description="Low complexity" evidence="1">
    <location>
        <begin position="50"/>
        <end position="68"/>
    </location>
</feature>
<gene>
    <name evidence="2" type="ORF">GALMADRAFT_912758</name>
</gene>
<name>A0A067SQA0_GALM3</name>
<protein>
    <submittedName>
        <fullName evidence="2">Uncharacterized protein</fullName>
    </submittedName>
</protein>
<keyword evidence="3" id="KW-1185">Reference proteome</keyword>
<feature type="compositionally biased region" description="Polar residues" evidence="1">
    <location>
        <begin position="23"/>
        <end position="35"/>
    </location>
</feature>
<evidence type="ECO:0000313" key="3">
    <source>
        <dbReference type="Proteomes" id="UP000027222"/>
    </source>
</evidence>
<organism evidence="2 3">
    <name type="scientific">Galerina marginata (strain CBS 339.88)</name>
    <dbReference type="NCBI Taxonomy" id="685588"/>
    <lineage>
        <taxon>Eukaryota</taxon>
        <taxon>Fungi</taxon>
        <taxon>Dikarya</taxon>
        <taxon>Basidiomycota</taxon>
        <taxon>Agaricomycotina</taxon>
        <taxon>Agaricomycetes</taxon>
        <taxon>Agaricomycetidae</taxon>
        <taxon>Agaricales</taxon>
        <taxon>Agaricineae</taxon>
        <taxon>Strophariaceae</taxon>
        <taxon>Galerina</taxon>
    </lineage>
</organism>
<feature type="region of interest" description="Disordered" evidence="1">
    <location>
        <begin position="15"/>
        <end position="69"/>
    </location>
</feature>
<dbReference type="AlphaFoldDB" id="A0A067SQA0"/>
<feature type="compositionally biased region" description="Basic residues" evidence="1">
    <location>
        <begin position="36"/>
        <end position="46"/>
    </location>
</feature>
<accession>A0A067SQA0</accession>
<dbReference type="EMBL" id="KL142400">
    <property type="protein sequence ID" value="KDR69869.1"/>
    <property type="molecule type" value="Genomic_DNA"/>
</dbReference>
<dbReference type="OrthoDB" id="3056136at2759"/>